<evidence type="ECO:0000256" key="7">
    <source>
        <dbReference type="ARBA" id="ARBA00023146"/>
    </source>
</evidence>
<dbReference type="Pfam" id="PF03129">
    <property type="entry name" value="HGTP_anticodon"/>
    <property type="match status" value="1"/>
</dbReference>
<dbReference type="InterPro" id="IPR004154">
    <property type="entry name" value="Anticodon-bd"/>
</dbReference>
<dbReference type="GO" id="GO:0005524">
    <property type="term" value="F:ATP binding"/>
    <property type="evidence" value="ECO:0007669"/>
    <property type="project" value="UniProtKB-KW"/>
</dbReference>
<evidence type="ECO:0000313" key="11">
    <source>
        <dbReference type="EMBL" id="OGZ60875.1"/>
    </source>
</evidence>
<evidence type="ECO:0000256" key="3">
    <source>
        <dbReference type="ARBA" id="ARBA00022598"/>
    </source>
</evidence>
<dbReference type="EC" id="6.1.1.15" evidence="1"/>
<protein>
    <recommendedName>
        <fullName evidence="2">Proline--tRNA ligase</fullName>
        <ecNumber evidence="1">6.1.1.15</ecNumber>
    </recommendedName>
    <alternativeName>
        <fullName evidence="8">Prolyl-tRNA synthetase</fullName>
    </alternativeName>
</protein>
<reference evidence="11 12" key="1">
    <citation type="journal article" date="2016" name="Nat. Commun.">
        <title>Thousands of microbial genomes shed light on interconnected biogeochemical processes in an aquifer system.</title>
        <authorList>
            <person name="Anantharaman K."/>
            <person name="Brown C.T."/>
            <person name="Hug L.A."/>
            <person name="Sharon I."/>
            <person name="Castelle C.J."/>
            <person name="Probst A.J."/>
            <person name="Thomas B.C."/>
            <person name="Singh A."/>
            <person name="Wilkins M.J."/>
            <person name="Karaoz U."/>
            <person name="Brodie E.L."/>
            <person name="Williams K.H."/>
            <person name="Hubbard S.S."/>
            <person name="Banfield J.F."/>
        </authorList>
    </citation>
    <scope>NUCLEOTIDE SEQUENCE [LARGE SCALE GENOMIC DNA]</scope>
</reference>
<dbReference type="SUPFAM" id="SSF52954">
    <property type="entry name" value="Class II aaRS ABD-related"/>
    <property type="match status" value="1"/>
</dbReference>
<dbReference type="InterPro" id="IPR044140">
    <property type="entry name" value="ProRS_anticodon_short"/>
</dbReference>
<comment type="caution">
    <text evidence="11">The sequence shown here is derived from an EMBL/GenBank/DDBJ whole genome shotgun (WGS) entry which is preliminary data.</text>
</comment>
<comment type="catalytic activity">
    <reaction evidence="9">
        <text>tRNA(Pro) + L-proline + ATP = L-prolyl-tRNA(Pro) + AMP + diphosphate</text>
        <dbReference type="Rhea" id="RHEA:14305"/>
        <dbReference type="Rhea" id="RHEA-COMP:9700"/>
        <dbReference type="Rhea" id="RHEA-COMP:9702"/>
        <dbReference type="ChEBI" id="CHEBI:30616"/>
        <dbReference type="ChEBI" id="CHEBI:33019"/>
        <dbReference type="ChEBI" id="CHEBI:60039"/>
        <dbReference type="ChEBI" id="CHEBI:78442"/>
        <dbReference type="ChEBI" id="CHEBI:78532"/>
        <dbReference type="ChEBI" id="CHEBI:456215"/>
        <dbReference type="EC" id="6.1.1.15"/>
    </reaction>
</comment>
<evidence type="ECO:0000256" key="6">
    <source>
        <dbReference type="ARBA" id="ARBA00022917"/>
    </source>
</evidence>
<dbReference type="InterPro" id="IPR002316">
    <property type="entry name" value="Pro-tRNA-ligase_IIa"/>
</dbReference>
<dbReference type="GO" id="GO:0006433">
    <property type="term" value="P:prolyl-tRNA aminoacylation"/>
    <property type="evidence" value="ECO:0007669"/>
    <property type="project" value="InterPro"/>
</dbReference>
<dbReference type="InterPro" id="IPR002314">
    <property type="entry name" value="aa-tRNA-synt_IIb"/>
</dbReference>
<keyword evidence="7 11" id="KW-0030">Aminoacyl-tRNA synthetase</keyword>
<dbReference type="CDD" id="cd00861">
    <property type="entry name" value="ProRS_anticodon_short"/>
    <property type="match status" value="1"/>
</dbReference>
<evidence type="ECO:0000256" key="2">
    <source>
        <dbReference type="ARBA" id="ARBA00019110"/>
    </source>
</evidence>
<dbReference type="InterPro" id="IPR006195">
    <property type="entry name" value="aa-tRNA-synth_II"/>
</dbReference>
<dbReference type="PANTHER" id="PTHR42753">
    <property type="entry name" value="MITOCHONDRIAL RIBOSOME PROTEIN L39/PROLYL-TRNA LIGASE FAMILY MEMBER"/>
    <property type="match status" value="1"/>
</dbReference>
<evidence type="ECO:0000256" key="4">
    <source>
        <dbReference type="ARBA" id="ARBA00022741"/>
    </source>
</evidence>
<dbReference type="GO" id="GO:0004827">
    <property type="term" value="F:proline-tRNA ligase activity"/>
    <property type="evidence" value="ECO:0007669"/>
    <property type="project" value="UniProtKB-EC"/>
</dbReference>
<evidence type="ECO:0000256" key="1">
    <source>
        <dbReference type="ARBA" id="ARBA00012831"/>
    </source>
</evidence>
<keyword evidence="5" id="KW-0067">ATP-binding</keyword>
<name>A0A1G2HEH5_9BACT</name>
<dbReference type="Pfam" id="PF00587">
    <property type="entry name" value="tRNA-synt_2b"/>
    <property type="match status" value="1"/>
</dbReference>
<dbReference type="AlphaFoldDB" id="A0A1G2HEH5"/>
<evidence type="ECO:0000256" key="9">
    <source>
        <dbReference type="ARBA" id="ARBA00047671"/>
    </source>
</evidence>
<dbReference type="InterPro" id="IPR045864">
    <property type="entry name" value="aa-tRNA-synth_II/BPL/LPL"/>
</dbReference>
<dbReference type="EMBL" id="MHOH01000011">
    <property type="protein sequence ID" value="OGZ60875.1"/>
    <property type="molecule type" value="Genomic_DNA"/>
</dbReference>
<accession>A0A1G2HEH5</accession>
<dbReference type="GO" id="GO:0005829">
    <property type="term" value="C:cytosol"/>
    <property type="evidence" value="ECO:0007669"/>
    <property type="project" value="TreeGrafter"/>
</dbReference>
<evidence type="ECO:0000256" key="8">
    <source>
        <dbReference type="ARBA" id="ARBA00029731"/>
    </source>
</evidence>
<feature type="domain" description="Aminoacyl-transfer RNA synthetases class-II family profile" evidence="10">
    <location>
        <begin position="38"/>
        <end position="318"/>
    </location>
</feature>
<evidence type="ECO:0000259" key="10">
    <source>
        <dbReference type="PROSITE" id="PS50862"/>
    </source>
</evidence>
<dbReference type="InterPro" id="IPR036621">
    <property type="entry name" value="Anticodon-bd_dom_sf"/>
</dbReference>
<evidence type="ECO:0000313" key="12">
    <source>
        <dbReference type="Proteomes" id="UP000178835"/>
    </source>
</evidence>
<keyword evidence="4" id="KW-0547">Nucleotide-binding</keyword>
<dbReference type="Gene3D" id="3.40.50.800">
    <property type="entry name" value="Anticodon-binding domain"/>
    <property type="match status" value="1"/>
</dbReference>
<dbReference type="InterPro" id="IPR050062">
    <property type="entry name" value="Pro-tRNA_synthetase"/>
</dbReference>
<dbReference type="PANTHER" id="PTHR42753:SF2">
    <property type="entry name" value="PROLINE--TRNA LIGASE"/>
    <property type="match status" value="1"/>
</dbReference>
<keyword evidence="3" id="KW-0436">Ligase</keyword>
<keyword evidence="6" id="KW-0648">Protein biosynthesis</keyword>
<dbReference type="Gene3D" id="3.30.930.10">
    <property type="entry name" value="Bira Bifunctional Protein, Domain 2"/>
    <property type="match status" value="1"/>
</dbReference>
<organism evidence="11 12">
    <name type="scientific">Candidatus Spechtbacteria bacterium RIFCSPLOWO2_01_FULL_43_12</name>
    <dbReference type="NCBI Taxonomy" id="1802162"/>
    <lineage>
        <taxon>Bacteria</taxon>
        <taxon>Candidatus Spechtiibacteriota</taxon>
    </lineage>
</organism>
<evidence type="ECO:0000256" key="5">
    <source>
        <dbReference type="ARBA" id="ARBA00022840"/>
    </source>
</evidence>
<dbReference type="Proteomes" id="UP000178835">
    <property type="component" value="Unassembled WGS sequence"/>
</dbReference>
<gene>
    <name evidence="11" type="ORF">A2919_02405</name>
</gene>
<sequence>MRQSQLFTKTRKEAPKDETSKNASLLIRGGFINKEMAGVYSYLPLGFRVLEKIENIIREEMNAIGGVEVLLTALQDPEPWKATGRWSDEVIDTWFKTKLANGTEIGLANTHEEPLANLMKHHIDSYKDLPVYAYQIQNKFRNELRAKSGLMRGREFLMKDLYSFTRDEKELEQFYEKCAEAYGKIFERTGIADKTYRTFADGGAFSKFSDEFQTLSEAGEDTIFIDEKKKLAINKEVYTDEVLDELNLKKEDLKEAKAIEVANIFKLGTKYSEPLGLIYKDESGNKIPVVMGSYGIGLGRLMGAIAEVHNDERGMIWPVSVAPFSVHILALPGGEEEAENIYKKMVAQNKEVLYDDRRDLSAGEKLAEADLIGIPQRAVVSEKSLKAGGVEVKMRNAEKEEIVPIEDLILKNV</sequence>
<dbReference type="PROSITE" id="PS50862">
    <property type="entry name" value="AA_TRNA_LIGASE_II"/>
    <property type="match status" value="1"/>
</dbReference>
<dbReference type="PRINTS" id="PR01046">
    <property type="entry name" value="TRNASYNTHPRO"/>
</dbReference>
<dbReference type="SUPFAM" id="SSF55681">
    <property type="entry name" value="Class II aaRS and biotin synthetases"/>
    <property type="match status" value="1"/>
</dbReference>
<proteinExistence type="predicted"/>